<keyword evidence="4" id="KW-0862">Zinc</keyword>
<comment type="caution">
    <text evidence="8">The sequence shown here is derived from an EMBL/GenBank/DDBJ whole genome shotgun (WGS) entry which is preliminary data.</text>
</comment>
<evidence type="ECO:0000259" key="7">
    <source>
        <dbReference type="PROSITE" id="PS51144"/>
    </source>
</evidence>
<comment type="similarity">
    <text evidence="1">Belongs to the alpha-carbonic anhydrase family.</text>
</comment>
<dbReference type="PANTHER" id="PTHR18952">
    <property type="entry name" value="CARBONIC ANHYDRASE"/>
    <property type="match status" value="1"/>
</dbReference>
<accession>A0A8J8NCA9</accession>
<feature type="domain" description="Alpha-carbonic anhydrase" evidence="7">
    <location>
        <begin position="1"/>
        <end position="71"/>
    </location>
</feature>
<dbReference type="Pfam" id="PF00194">
    <property type="entry name" value="Carb_anhydrase"/>
    <property type="match status" value="1"/>
</dbReference>
<evidence type="ECO:0000313" key="9">
    <source>
        <dbReference type="Proteomes" id="UP000785679"/>
    </source>
</evidence>
<dbReference type="SUPFAM" id="SSF51069">
    <property type="entry name" value="Carbonic anhydrase"/>
    <property type="match status" value="1"/>
</dbReference>
<sequence>MGNTKNRFYHYKGSLTNPPCADVVNWILYKKVLPITEEDLTAFKSIWMKNLGFGNYRDCQPLCGRKIVRNFEKFEDEDEHHHVHSDTCGHIHHHRHHVHHI</sequence>
<keyword evidence="3" id="KW-0479">Metal-binding</keyword>
<evidence type="ECO:0000256" key="1">
    <source>
        <dbReference type="ARBA" id="ARBA00010718"/>
    </source>
</evidence>
<dbReference type="OrthoDB" id="429145at2759"/>
<keyword evidence="9" id="KW-1185">Reference proteome</keyword>
<evidence type="ECO:0000256" key="5">
    <source>
        <dbReference type="ARBA" id="ARBA00023239"/>
    </source>
</evidence>
<dbReference type="Proteomes" id="UP000785679">
    <property type="component" value="Unassembled WGS sequence"/>
</dbReference>
<evidence type="ECO:0000313" key="8">
    <source>
        <dbReference type="EMBL" id="TNV72442.1"/>
    </source>
</evidence>
<evidence type="ECO:0000256" key="2">
    <source>
        <dbReference type="ARBA" id="ARBA00012925"/>
    </source>
</evidence>
<comment type="catalytic activity">
    <reaction evidence="6">
        <text>hydrogencarbonate + H(+) = CO2 + H2O</text>
        <dbReference type="Rhea" id="RHEA:10748"/>
        <dbReference type="ChEBI" id="CHEBI:15377"/>
        <dbReference type="ChEBI" id="CHEBI:15378"/>
        <dbReference type="ChEBI" id="CHEBI:16526"/>
        <dbReference type="ChEBI" id="CHEBI:17544"/>
        <dbReference type="EC" id="4.2.1.1"/>
    </reaction>
</comment>
<evidence type="ECO:0000256" key="4">
    <source>
        <dbReference type="ARBA" id="ARBA00022833"/>
    </source>
</evidence>
<dbReference type="EMBL" id="RRYP01022335">
    <property type="protein sequence ID" value="TNV72442.1"/>
    <property type="molecule type" value="Genomic_DNA"/>
</dbReference>
<dbReference type="InterPro" id="IPR023561">
    <property type="entry name" value="Carbonic_anhydrase_a-class"/>
</dbReference>
<dbReference type="EC" id="4.2.1.1" evidence="2"/>
<proteinExistence type="inferred from homology"/>
<dbReference type="AlphaFoldDB" id="A0A8J8NCA9"/>
<reference evidence="8" key="1">
    <citation type="submission" date="2019-06" db="EMBL/GenBank/DDBJ databases">
        <authorList>
            <person name="Zheng W."/>
        </authorList>
    </citation>
    <scope>NUCLEOTIDE SEQUENCE</scope>
    <source>
        <strain evidence="8">QDHG01</strain>
    </source>
</reference>
<dbReference type="Gene3D" id="3.10.200.10">
    <property type="entry name" value="Alpha carbonic anhydrase"/>
    <property type="match status" value="1"/>
</dbReference>
<dbReference type="InterPro" id="IPR001148">
    <property type="entry name" value="CA_dom"/>
</dbReference>
<keyword evidence="5" id="KW-0456">Lyase</keyword>
<evidence type="ECO:0000256" key="3">
    <source>
        <dbReference type="ARBA" id="ARBA00022723"/>
    </source>
</evidence>
<protein>
    <recommendedName>
        <fullName evidence="2">carbonic anhydrase</fullName>
        <ecNumber evidence="2">4.2.1.1</ecNumber>
    </recommendedName>
</protein>
<dbReference type="GO" id="GO:0008270">
    <property type="term" value="F:zinc ion binding"/>
    <property type="evidence" value="ECO:0007669"/>
    <property type="project" value="InterPro"/>
</dbReference>
<dbReference type="InterPro" id="IPR036398">
    <property type="entry name" value="CA_dom_sf"/>
</dbReference>
<dbReference type="GO" id="GO:0004089">
    <property type="term" value="F:carbonate dehydratase activity"/>
    <property type="evidence" value="ECO:0007669"/>
    <property type="project" value="UniProtKB-EC"/>
</dbReference>
<dbReference type="PANTHER" id="PTHR18952:SF265">
    <property type="entry name" value="CARBONIC ANHYDRASE"/>
    <property type="match status" value="1"/>
</dbReference>
<organism evidence="8 9">
    <name type="scientific">Halteria grandinella</name>
    <dbReference type="NCBI Taxonomy" id="5974"/>
    <lineage>
        <taxon>Eukaryota</taxon>
        <taxon>Sar</taxon>
        <taxon>Alveolata</taxon>
        <taxon>Ciliophora</taxon>
        <taxon>Intramacronucleata</taxon>
        <taxon>Spirotrichea</taxon>
        <taxon>Stichotrichia</taxon>
        <taxon>Sporadotrichida</taxon>
        <taxon>Halteriidae</taxon>
        <taxon>Halteria</taxon>
    </lineage>
</organism>
<evidence type="ECO:0000256" key="6">
    <source>
        <dbReference type="ARBA" id="ARBA00048348"/>
    </source>
</evidence>
<dbReference type="PROSITE" id="PS51144">
    <property type="entry name" value="ALPHA_CA_2"/>
    <property type="match status" value="1"/>
</dbReference>
<name>A0A8J8NCA9_HALGN</name>
<gene>
    <name evidence="8" type="ORF">FGO68_gene3685</name>
</gene>